<dbReference type="InterPro" id="IPR000182">
    <property type="entry name" value="GNAT_dom"/>
</dbReference>
<reference evidence="6" key="1">
    <citation type="journal article" date="2019" name="Int. J. Syst. Evol. Microbiol.">
        <title>The Global Catalogue of Microorganisms (GCM) 10K type strain sequencing project: providing services to taxonomists for standard genome sequencing and annotation.</title>
        <authorList>
            <consortium name="The Broad Institute Genomics Platform"/>
            <consortium name="The Broad Institute Genome Sequencing Center for Infectious Disease"/>
            <person name="Wu L."/>
            <person name="Ma J."/>
        </authorList>
    </citation>
    <scope>NUCLEOTIDE SEQUENCE [LARGE SCALE GENOMIC DNA]</scope>
    <source>
        <strain evidence="6">JCM 9373</strain>
    </source>
</reference>
<dbReference type="InterPro" id="IPR016181">
    <property type="entry name" value="Acyl_CoA_acyltransferase"/>
</dbReference>
<dbReference type="PROSITE" id="PS51186">
    <property type="entry name" value="GNAT"/>
    <property type="match status" value="1"/>
</dbReference>
<proteinExistence type="predicted"/>
<evidence type="ECO:0000313" key="6">
    <source>
        <dbReference type="Proteomes" id="UP001500320"/>
    </source>
</evidence>
<dbReference type="Proteomes" id="UP001500320">
    <property type="component" value="Unassembled WGS sequence"/>
</dbReference>
<sequence length="214" mass="22224">MRRLRPRVPRQRAGLFQGGRPGDGDGVLEAAGCFFTRGSGAGLPVMGSEQARVVIRPYRDEDREAVVALAPRLTEGVAAWRDAGAVADAVRGWVTGSLENAGGDGHGVLVAVREGLIGGFVTVATRRHFTGQVDAYIGELAVSTEAEGTGVGRALVGAAESWARERGLARVTLETGAANVRARGFYRALGYAEEEVRLSKPVPVDGQAASGGAG</sequence>
<feature type="compositionally biased region" description="Basic residues" evidence="3">
    <location>
        <begin position="1"/>
        <end position="10"/>
    </location>
</feature>
<dbReference type="PANTHER" id="PTHR43877:SF2">
    <property type="entry name" value="AMINOALKYLPHOSPHONATE N-ACETYLTRANSFERASE-RELATED"/>
    <property type="match status" value="1"/>
</dbReference>
<organism evidence="5 6">
    <name type="scientific">Planomonospora alba</name>
    <dbReference type="NCBI Taxonomy" id="161354"/>
    <lineage>
        <taxon>Bacteria</taxon>
        <taxon>Bacillati</taxon>
        <taxon>Actinomycetota</taxon>
        <taxon>Actinomycetes</taxon>
        <taxon>Streptosporangiales</taxon>
        <taxon>Streptosporangiaceae</taxon>
        <taxon>Planomonospora</taxon>
    </lineage>
</organism>
<evidence type="ECO:0000259" key="4">
    <source>
        <dbReference type="PROSITE" id="PS51186"/>
    </source>
</evidence>
<dbReference type="SUPFAM" id="SSF55729">
    <property type="entry name" value="Acyl-CoA N-acyltransferases (Nat)"/>
    <property type="match status" value="1"/>
</dbReference>
<dbReference type="Gene3D" id="3.40.630.30">
    <property type="match status" value="1"/>
</dbReference>
<dbReference type="EMBL" id="BAAAUT010000024">
    <property type="protein sequence ID" value="GAA3139413.1"/>
    <property type="molecule type" value="Genomic_DNA"/>
</dbReference>
<feature type="domain" description="N-acetyltransferase" evidence="4">
    <location>
        <begin position="53"/>
        <end position="210"/>
    </location>
</feature>
<evidence type="ECO:0000256" key="2">
    <source>
        <dbReference type="ARBA" id="ARBA00023315"/>
    </source>
</evidence>
<feature type="region of interest" description="Disordered" evidence="3">
    <location>
        <begin position="1"/>
        <end position="21"/>
    </location>
</feature>
<keyword evidence="2" id="KW-0012">Acyltransferase</keyword>
<evidence type="ECO:0000256" key="3">
    <source>
        <dbReference type="SAM" id="MobiDB-lite"/>
    </source>
</evidence>
<comment type="caution">
    <text evidence="5">The sequence shown here is derived from an EMBL/GenBank/DDBJ whole genome shotgun (WGS) entry which is preliminary data.</text>
</comment>
<keyword evidence="6" id="KW-1185">Reference proteome</keyword>
<dbReference type="CDD" id="cd04301">
    <property type="entry name" value="NAT_SF"/>
    <property type="match status" value="1"/>
</dbReference>
<protein>
    <recommendedName>
        <fullName evidence="4">N-acetyltransferase domain-containing protein</fullName>
    </recommendedName>
</protein>
<name>A0ABP6N8B6_9ACTN</name>
<dbReference type="InterPro" id="IPR050832">
    <property type="entry name" value="Bact_Acetyltransf"/>
</dbReference>
<keyword evidence="1" id="KW-0808">Transferase</keyword>
<accession>A0ABP6N8B6</accession>
<evidence type="ECO:0000256" key="1">
    <source>
        <dbReference type="ARBA" id="ARBA00022679"/>
    </source>
</evidence>
<gene>
    <name evidence="5" type="ORF">GCM10010466_33200</name>
</gene>
<evidence type="ECO:0000313" key="5">
    <source>
        <dbReference type="EMBL" id="GAA3139413.1"/>
    </source>
</evidence>
<dbReference type="PANTHER" id="PTHR43877">
    <property type="entry name" value="AMINOALKYLPHOSPHONATE N-ACETYLTRANSFERASE-RELATED-RELATED"/>
    <property type="match status" value="1"/>
</dbReference>
<dbReference type="Pfam" id="PF00583">
    <property type="entry name" value="Acetyltransf_1"/>
    <property type="match status" value="1"/>
</dbReference>